<evidence type="ECO:0000313" key="1">
    <source>
        <dbReference type="EMBL" id="JAP25269.1"/>
    </source>
</evidence>
<protein>
    <submittedName>
        <fullName evidence="1">Putative ovule protein</fullName>
    </submittedName>
</protein>
<name>A0A0V0HY46_SOLCH</name>
<sequence length="133" mass="15480">MLYVLVNCFISNACMYMIREIVIKSYSGRNYQLLAINVLLECTSVVAIVCGCWIGTAPARIPTHILLNQVSCRYIYYYWIGYHTDTYIIYYYNIKAFESHLFGLLSYRYCNGRSWLNVPSVLRLDSAVIAIWT</sequence>
<proteinExistence type="predicted"/>
<organism evidence="1">
    <name type="scientific">Solanum chacoense</name>
    <name type="common">Chaco potato</name>
    <dbReference type="NCBI Taxonomy" id="4108"/>
    <lineage>
        <taxon>Eukaryota</taxon>
        <taxon>Viridiplantae</taxon>
        <taxon>Streptophyta</taxon>
        <taxon>Embryophyta</taxon>
        <taxon>Tracheophyta</taxon>
        <taxon>Spermatophyta</taxon>
        <taxon>Magnoliopsida</taxon>
        <taxon>eudicotyledons</taxon>
        <taxon>Gunneridae</taxon>
        <taxon>Pentapetalae</taxon>
        <taxon>asterids</taxon>
        <taxon>lamiids</taxon>
        <taxon>Solanales</taxon>
        <taxon>Solanaceae</taxon>
        <taxon>Solanoideae</taxon>
        <taxon>Solaneae</taxon>
        <taxon>Solanum</taxon>
    </lineage>
</organism>
<dbReference type="AlphaFoldDB" id="A0A0V0HY46"/>
<dbReference type="EMBL" id="GEDG01013472">
    <property type="protein sequence ID" value="JAP25269.1"/>
    <property type="molecule type" value="Transcribed_RNA"/>
</dbReference>
<accession>A0A0V0HY46</accession>
<reference evidence="1" key="1">
    <citation type="submission" date="2015-12" db="EMBL/GenBank/DDBJ databases">
        <title>Gene expression during late stages of embryo sac development: a critical building block for successful pollen-pistil interactions.</title>
        <authorList>
            <person name="Liu Y."/>
            <person name="Joly V."/>
            <person name="Sabar M."/>
            <person name="Matton D.P."/>
        </authorList>
    </citation>
    <scope>NUCLEOTIDE SEQUENCE</scope>
</reference>